<feature type="compositionally biased region" description="Low complexity" evidence="1">
    <location>
        <begin position="87"/>
        <end position="106"/>
    </location>
</feature>
<feature type="chain" id="PRO_5043908663" evidence="2">
    <location>
        <begin position="28"/>
        <end position="814"/>
    </location>
</feature>
<evidence type="ECO:0000256" key="2">
    <source>
        <dbReference type="SAM" id="SignalP"/>
    </source>
</evidence>
<protein>
    <submittedName>
        <fullName evidence="3">Expressed protein</fullName>
    </submittedName>
</protein>
<evidence type="ECO:0000313" key="4">
    <source>
        <dbReference type="Proteomes" id="UP001153365"/>
    </source>
</evidence>
<feature type="region of interest" description="Disordered" evidence="1">
    <location>
        <begin position="87"/>
        <end position="108"/>
    </location>
</feature>
<evidence type="ECO:0000313" key="3">
    <source>
        <dbReference type="EMBL" id="CAH7674741.1"/>
    </source>
</evidence>
<reference evidence="3" key="1">
    <citation type="submission" date="2022-06" db="EMBL/GenBank/DDBJ databases">
        <authorList>
            <consortium name="SYNGENTA / RWTH Aachen University"/>
        </authorList>
    </citation>
    <scope>NUCLEOTIDE SEQUENCE</scope>
</reference>
<sequence length="814" mass="94165">MTVSTRNLVFSWGSLLLILLLLRSSDATEVPEAFQWSRTYEEASKLEHKAPSTSVLRLIGDDPIKQNNLEYYHQMGEDPSMVNIHQQSFPRTSQSSSSNHPSSEASFTAGANMARENSGFGDMGSNLGSINANIDTYFLNPSYFTENFSLASQGDNLHYNFNENPNHINGGTFPAQILPYLPELSSNLNHNLEKDQHLFISSILGNQDHQLYDNNLVKSQNEIHYALDSDQNYQDYDRHLYQDLSSGIEKNSGHPIYQDYGTNRYQNLNTENWNFNLQGHNLYASNIYGNHDHQVHDKNLPSSVSGHHNKNYYNHIQQALSSCLDTNQANSINYNYGTYNHQNIENIENVILENIGQSIQHQTSDHSNLSCKNGLNINVDEDKGQYLMKADENEQNFENILQKKQRLTENLSFQPVKKLNTIENFTGKIHPDQSISKSKKLAVGFKHNEYKLKLDQKTRANVELNTKETLQDMENFINDLSKDHQQQDSLKLRIPDKFLPILIELENFLQKFPKPPKVKNESQFINKALLYMKWERKPEIINYALEYFFSISKIPCMSSKESFLKAVFDKQKKVFKKKAKKYPIFAVARTFYAKQMRPIDFILKIDNRWTFATVLAEIQAHLGLRLLMDSGLSSLPQKETKALKLTYENIIKKSVEKMTEVKLNQIVDNAVYSLILNIYQIDIIKQTATYFDKDIGIEDDIEKNWNLLASNWHNIESLNQVKPDPKTKGKIKKCDETNSEDLHSLLKRKMGMRSVSGKENMLNNISSINFEIWFKNNLYNTEWLTKYEKTCFSNLHLFMKHFSVADWLGRMKNL</sequence>
<name>A0AAV0AZA8_PHAPC</name>
<keyword evidence="2" id="KW-0732">Signal</keyword>
<keyword evidence="4" id="KW-1185">Reference proteome</keyword>
<accession>A0AAV0AZA8</accession>
<organism evidence="3 4">
    <name type="scientific">Phakopsora pachyrhizi</name>
    <name type="common">Asian soybean rust disease fungus</name>
    <dbReference type="NCBI Taxonomy" id="170000"/>
    <lineage>
        <taxon>Eukaryota</taxon>
        <taxon>Fungi</taxon>
        <taxon>Dikarya</taxon>
        <taxon>Basidiomycota</taxon>
        <taxon>Pucciniomycotina</taxon>
        <taxon>Pucciniomycetes</taxon>
        <taxon>Pucciniales</taxon>
        <taxon>Phakopsoraceae</taxon>
        <taxon>Phakopsora</taxon>
    </lineage>
</organism>
<evidence type="ECO:0000256" key="1">
    <source>
        <dbReference type="SAM" id="MobiDB-lite"/>
    </source>
</evidence>
<comment type="caution">
    <text evidence="3">The sequence shown here is derived from an EMBL/GenBank/DDBJ whole genome shotgun (WGS) entry which is preliminary data.</text>
</comment>
<proteinExistence type="predicted"/>
<feature type="signal peptide" evidence="2">
    <location>
        <begin position="1"/>
        <end position="27"/>
    </location>
</feature>
<dbReference type="Proteomes" id="UP001153365">
    <property type="component" value="Unassembled WGS sequence"/>
</dbReference>
<dbReference type="EMBL" id="CALTRL010002123">
    <property type="protein sequence ID" value="CAH7674741.1"/>
    <property type="molecule type" value="Genomic_DNA"/>
</dbReference>
<gene>
    <name evidence="3" type="ORF">PPACK8108_LOCUS9673</name>
</gene>
<dbReference type="AlphaFoldDB" id="A0AAV0AZA8"/>